<accession>A0A974A0Q1</accession>
<protein>
    <submittedName>
        <fullName evidence="1">Uncharacterized protein</fullName>
    </submittedName>
</protein>
<name>A0A974A0Q1_9BRAD</name>
<sequence length="87" mass="9945">MCILRTGGPPFWEVSLHYTAHQQARFLVRRGSADWMVYDRELKGPAQLKKNGPFAEKLTKEQAEYVKQTLTESLIAQGSRSNPERVP</sequence>
<gene>
    <name evidence="1" type="ORF">HAP48_021485</name>
</gene>
<dbReference type="EMBL" id="JAAOLE020000001">
    <property type="protein sequence ID" value="NVI45491.1"/>
    <property type="molecule type" value="Genomic_DNA"/>
</dbReference>
<evidence type="ECO:0000313" key="1">
    <source>
        <dbReference type="EMBL" id="NVI45491.1"/>
    </source>
</evidence>
<comment type="caution">
    <text evidence="1">The sequence shown here is derived from an EMBL/GenBank/DDBJ whole genome shotgun (WGS) entry which is preliminary data.</text>
</comment>
<reference evidence="1" key="1">
    <citation type="submission" date="2020-06" db="EMBL/GenBank/DDBJ databases">
        <title>Whole Genome Sequence of Bradyrhizobium sp. Strain 1S1.</title>
        <authorList>
            <person name="Bromfield E.S.P."/>
            <person name="Cloutier S."/>
        </authorList>
    </citation>
    <scope>NUCLEOTIDE SEQUENCE [LARGE SCALE GENOMIC DNA]</scope>
    <source>
        <strain evidence="1">1S1</strain>
    </source>
</reference>
<organism evidence="1">
    <name type="scientific">Bradyrhizobium septentrionale</name>
    <dbReference type="NCBI Taxonomy" id="1404411"/>
    <lineage>
        <taxon>Bacteria</taxon>
        <taxon>Pseudomonadati</taxon>
        <taxon>Pseudomonadota</taxon>
        <taxon>Alphaproteobacteria</taxon>
        <taxon>Hyphomicrobiales</taxon>
        <taxon>Nitrobacteraceae</taxon>
        <taxon>Bradyrhizobium</taxon>
    </lineage>
</organism>
<dbReference type="AlphaFoldDB" id="A0A974A0Q1"/>
<proteinExistence type="predicted"/>